<dbReference type="PROSITE" id="PS51257">
    <property type="entry name" value="PROKAR_LIPOPROTEIN"/>
    <property type="match status" value="1"/>
</dbReference>
<evidence type="ECO:0000313" key="3">
    <source>
        <dbReference type="Proteomes" id="UP000509322"/>
    </source>
</evidence>
<evidence type="ECO:0000313" key="2">
    <source>
        <dbReference type="EMBL" id="QLH13195.1"/>
    </source>
</evidence>
<keyword evidence="1" id="KW-0732">Signal</keyword>
<proteinExistence type="predicted"/>
<dbReference type="RefSeq" id="WP_143091294.1">
    <property type="nucleotide sequence ID" value="NZ_CP038206.1"/>
</dbReference>
<evidence type="ECO:0008006" key="4">
    <source>
        <dbReference type="Google" id="ProtNLM"/>
    </source>
</evidence>
<dbReference type="Proteomes" id="UP000509322">
    <property type="component" value="Chromosome 1"/>
</dbReference>
<feature type="signal peptide" evidence="1">
    <location>
        <begin position="1"/>
        <end position="15"/>
    </location>
</feature>
<dbReference type="AlphaFoldDB" id="A0A7H9BQT9"/>
<feature type="chain" id="PRO_5028890997" description="Lipoprotein" evidence="1">
    <location>
        <begin position="16"/>
        <end position="124"/>
    </location>
</feature>
<reference evidence="2 3" key="1">
    <citation type="submission" date="2020-07" db="EMBL/GenBank/DDBJ databases">
        <title>The complete genome of Paracoccus pantotrophus ACCC 10489.</title>
        <authorList>
            <person name="Si Y."/>
        </authorList>
    </citation>
    <scope>NUCLEOTIDE SEQUENCE [LARGE SCALE GENOMIC DNA]</scope>
    <source>
        <strain evidence="2 3">ACCC10489</strain>
    </source>
</reference>
<name>A0A7H9BQT9_PARPN</name>
<organism evidence="2 3">
    <name type="scientific">Paracoccus pantotrophus</name>
    <name type="common">Thiosphaera pantotropha</name>
    <dbReference type="NCBI Taxonomy" id="82367"/>
    <lineage>
        <taxon>Bacteria</taxon>
        <taxon>Pseudomonadati</taxon>
        <taxon>Pseudomonadota</taxon>
        <taxon>Alphaproteobacteria</taxon>
        <taxon>Rhodobacterales</taxon>
        <taxon>Paracoccaceae</taxon>
        <taxon>Paracoccus</taxon>
    </lineage>
</organism>
<evidence type="ECO:0000256" key="1">
    <source>
        <dbReference type="SAM" id="SignalP"/>
    </source>
</evidence>
<dbReference type="EMBL" id="CP058689">
    <property type="protein sequence ID" value="QLH13195.1"/>
    <property type="molecule type" value="Genomic_DNA"/>
</dbReference>
<accession>A0A7H9BQT9</accession>
<protein>
    <recommendedName>
        <fullName evidence="4">Lipoprotein</fullName>
    </recommendedName>
</protein>
<gene>
    <name evidence="2" type="ORF">HYQ43_02555</name>
</gene>
<sequence length="124" mass="13274">MRIFLALAATGFVLAGCAEPETSTMSGPGGNTIHTSRCTTSPEGCYTEAAKKCGSSYQVVDSYSKAGGTLADVTPGPVTWYYMTYQCGKSDGRLPSFPFRGPQYTPPKTTQCTQHGKTTSCYHY</sequence>